<reference evidence="1" key="1">
    <citation type="submission" date="2022-03" db="EMBL/GenBank/DDBJ databases">
        <authorList>
            <person name="Martin C."/>
        </authorList>
    </citation>
    <scope>NUCLEOTIDE SEQUENCE</scope>
</reference>
<dbReference type="Proteomes" id="UP000749559">
    <property type="component" value="Unassembled WGS sequence"/>
</dbReference>
<keyword evidence="2" id="KW-1185">Reference proteome</keyword>
<feature type="non-terminal residue" evidence="1">
    <location>
        <position position="1"/>
    </location>
</feature>
<dbReference type="AlphaFoldDB" id="A0A8S4PRJ0"/>
<dbReference type="EMBL" id="CAIIXF020000010">
    <property type="protein sequence ID" value="CAH1795896.1"/>
    <property type="molecule type" value="Genomic_DNA"/>
</dbReference>
<protein>
    <submittedName>
        <fullName evidence="1">Uncharacterized protein</fullName>
    </submittedName>
</protein>
<organism evidence="1 2">
    <name type="scientific">Owenia fusiformis</name>
    <name type="common">Polychaete worm</name>
    <dbReference type="NCBI Taxonomy" id="6347"/>
    <lineage>
        <taxon>Eukaryota</taxon>
        <taxon>Metazoa</taxon>
        <taxon>Spiralia</taxon>
        <taxon>Lophotrochozoa</taxon>
        <taxon>Annelida</taxon>
        <taxon>Polychaeta</taxon>
        <taxon>Sedentaria</taxon>
        <taxon>Canalipalpata</taxon>
        <taxon>Sabellida</taxon>
        <taxon>Oweniida</taxon>
        <taxon>Oweniidae</taxon>
        <taxon>Owenia</taxon>
    </lineage>
</organism>
<name>A0A8S4PRJ0_OWEFU</name>
<gene>
    <name evidence="1" type="ORF">OFUS_LOCUS20365</name>
</gene>
<proteinExistence type="predicted"/>
<sequence>LQNVKEKLQICKIREQTNHRNRLRAESINCWAVEELRMSQLGSNSILLLSGQRSTLNYIVECKRNDCKCVCVVPGELIIRYKNQDIKNPKITNNGKVTDSLGKDVCNLFDIKEEDEAPYVIYKDKDFRFIKLKFTKLSKVTV</sequence>
<accession>A0A8S4PRJ0</accession>
<evidence type="ECO:0000313" key="1">
    <source>
        <dbReference type="EMBL" id="CAH1795896.1"/>
    </source>
</evidence>
<comment type="caution">
    <text evidence="1">The sequence shown here is derived from an EMBL/GenBank/DDBJ whole genome shotgun (WGS) entry which is preliminary data.</text>
</comment>
<evidence type="ECO:0000313" key="2">
    <source>
        <dbReference type="Proteomes" id="UP000749559"/>
    </source>
</evidence>